<keyword evidence="5" id="KW-1185">Reference proteome</keyword>
<comment type="pathway">
    <text evidence="1">Mycotoxin biosynthesis.</text>
</comment>
<protein>
    <submittedName>
        <fullName evidence="4">Oxidase ustYa</fullName>
    </submittedName>
</protein>
<dbReference type="Pfam" id="PF11807">
    <property type="entry name" value="UstYa"/>
    <property type="match status" value="1"/>
</dbReference>
<evidence type="ECO:0000313" key="5">
    <source>
        <dbReference type="Proteomes" id="UP001338125"/>
    </source>
</evidence>
<dbReference type="Proteomes" id="UP001338125">
    <property type="component" value="Unassembled WGS sequence"/>
</dbReference>
<keyword evidence="3" id="KW-0472">Membrane</keyword>
<evidence type="ECO:0000256" key="2">
    <source>
        <dbReference type="ARBA" id="ARBA00035112"/>
    </source>
</evidence>
<gene>
    <name evidence="4" type="ORF">PT974_07851</name>
</gene>
<evidence type="ECO:0000256" key="3">
    <source>
        <dbReference type="SAM" id="Phobius"/>
    </source>
</evidence>
<evidence type="ECO:0000313" key="4">
    <source>
        <dbReference type="EMBL" id="KAK5989597.1"/>
    </source>
</evidence>
<keyword evidence="3" id="KW-0812">Transmembrane</keyword>
<dbReference type="PANTHER" id="PTHR33365">
    <property type="entry name" value="YALI0B05434P"/>
    <property type="match status" value="1"/>
</dbReference>
<dbReference type="EMBL" id="JAVFKD010000014">
    <property type="protein sequence ID" value="KAK5989597.1"/>
    <property type="molecule type" value="Genomic_DNA"/>
</dbReference>
<keyword evidence="3" id="KW-1133">Transmembrane helix</keyword>
<feature type="transmembrane region" description="Helical" evidence="3">
    <location>
        <begin position="35"/>
        <end position="59"/>
    </location>
</feature>
<accession>A0ABR0SCP1</accession>
<dbReference type="InterPro" id="IPR021765">
    <property type="entry name" value="UstYa-like"/>
</dbReference>
<sequence length="249" mass="27955">MRDSIPENEVPFLPKDHEAMLPAHHDHQSGHSNRWLIVTVALISALVSVAGTAIMHSFLPISFIASSRTPLRQELLPSLDVPPLGNVLRTYVNGQAFYDRNMNASREAWMSLFPPGMGYVSMDNIKDAGDIPQIIQNMSTDGSGRFCVAAFHQLHCLFLMYNDFRRATSGEITHIDGHTLHCYDYLRESIICAADSSLEPFRSRFDGGTEGNGVDGFGTVHQCRDFKQLFEWSEKFRYGEGHDAEKFEG</sequence>
<evidence type="ECO:0000256" key="1">
    <source>
        <dbReference type="ARBA" id="ARBA00004685"/>
    </source>
</evidence>
<name>A0ABR0SCP1_9HYPO</name>
<comment type="caution">
    <text evidence="4">The sequence shown here is derived from an EMBL/GenBank/DDBJ whole genome shotgun (WGS) entry which is preliminary data.</text>
</comment>
<proteinExistence type="inferred from homology"/>
<comment type="similarity">
    <text evidence="2">Belongs to the ustYa family.</text>
</comment>
<organism evidence="4 5">
    <name type="scientific">Cladobotryum mycophilum</name>
    <dbReference type="NCBI Taxonomy" id="491253"/>
    <lineage>
        <taxon>Eukaryota</taxon>
        <taxon>Fungi</taxon>
        <taxon>Dikarya</taxon>
        <taxon>Ascomycota</taxon>
        <taxon>Pezizomycotina</taxon>
        <taxon>Sordariomycetes</taxon>
        <taxon>Hypocreomycetidae</taxon>
        <taxon>Hypocreales</taxon>
        <taxon>Hypocreaceae</taxon>
        <taxon>Cladobotryum</taxon>
    </lineage>
</organism>
<reference evidence="4 5" key="1">
    <citation type="submission" date="2024-01" db="EMBL/GenBank/DDBJ databases">
        <title>Complete genome of Cladobotryum mycophilum ATHUM6906.</title>
        <authorList>
            <person name="Christinaki A.C."/>
            <person name="Myridakis A.I."/>
            <person name="Kouvelis V.N."/>
        </authorList>
    </citation>
    <scope>NUCLEOTIDE SEQUENCE [LARGE SCALE GENOMIC DNA]</scope>
    <source>
        <strain evidence="4 5">ATHUM6906</strain>
    </source>
</reference>
<dbReference type="PANTHER" id="PTHR33365:SF4">
    <property type="entry name" value="CYCLOCHLOROTINE BIOSYNTHESIS PROTEIN O"/>
    <property type="match status" value="1"/>
</dbReference>